<sequence length="246" mass="28804">MRFLWIFIIFPATLATNIEIFEKEFLDLSNSEDNVILWKNLFLKLNTVLSKTLKLEEDLENIKKRLDSQHSWTTILRRQDGTVSFNRSWNEYGNGFGDPNGEYFMGLQRIHELTTYGPPQELMIILKDFDGQTRYAKYDRFRIGSEAEKYALLELGQYNGDAGDDFSIHRGHKFTTPDQDNDDNETRNNGAVFQGGWWFFGLGYHGYLNGPYRSQGNSNGFGISWHSFRLWNHSLKYAEMRIRPKL</sequence>
<dbReference type="Proteomes" id="UP000095300">
    <property type="component" value="Unassembled WGS sequence"/>
</dbReference>
<evidence type="ECO:0000313" key="3">
    <source>
        <dbReference type="EnsemblMetazoa" id="SCAU010456-PA"/>
    </source>
</evidence>
<dbReference type="Gene3D" id="3.90.215.10">
    <property type="entry name" value="Gamma Fibrinogen, chain A, domain 1"/>
    <property type="match status" value="1"/>
</dbReference>
<gene>
    <name evidence="3" type="primary">106095515</name>
</gene>
<dbReference type="PROSITE" id="PS51406">
    <property type="entry name" value="FIBRINOGEN_C_2"/>
    <property type="match status" value="1"/>
</dbReference>
<evidence type="ECO:0000313" key="4">
    <source>
        <dbReference type="Proteomes" id="UP000095300"/>
    </source>
</evidence>
<dbReference type="AlphaFoldDB" id="A0A1I8PRP3"/>
<feature type="signal peptide" evidence="1">
    <location>
        <begin position="1"/>
        <end position="15"/>
    </location>
</feature>
<evidence type="ECO:0000259" key="2">
    <source>
        <dbReference type="PROSITE" id="PS51406"/>
    </source>
</evidence>
<dbReference type="SUPFAM" id="SSF56496">
    <property type="entry name" value="Fibrinogen C-terminal domain-like"/>
    <property type="match status" value="1"/>
</dbReference>
<reference evidence="3" key="1">
    <citation type="submission" date="2020-05" db="UniProtKB">
        <authorList>
            <consortium name="EnsemblMetazoa"/>
        </authorList>
    </citation>
    <scope>IDENTIFICATION</scope>
    <source>
        <strain evidence="3">USDA</strain>
    </source>
</reference>
<dbReference type="CDD" id="cd00087">
    <property type="entry name" value="FReD"/>
    <property type="match status" value="1"/>
</dbReference>
<feature type="chain" id="PRO_5012543060" description="Fibrinogen C-terminal domain-containing protein" evidence="1">
    <location>
        <begin position="16"/>
        <end position="246"/>
    </location>
</feature>
<dbReference type="InterPro" id="IPR014716">
    <property type="entry name" value="Fibrinogen_a/b/g_C_1"/>
</dbReference>
<dbReference type="OrthoDB" id="6145874at2759"/>
<dbReference type="InterPro" id="IPR002181">
    <property type="entry name" value="Fibrinogen_a/b/g_C_dom"/>
</dbReference>
<keyword evidence="1" id="KW-0732">Signal</keyword>
<dbReference type="STRING" id="35570.A0A1I8PRP3"/>
<accession>A0A1I8PRP3</accession>
<protein>
    <recommendedName>
        <fullName evidence="2">Fibrinogen C-terminal domain-containing protein</fullName>
    </recommendedName>
</protein>
<dbReference type="SMART" id="SM00186">
    <property type="entry name" value="FBG"/>
    <property type="match status" value="1"/>
</dbReference>
<dbReference type="GO" id="GO:0005615">
    <property type="term" value="C:extracellular space"/>
    <property type="evidence" value="ECO:0007669"/>
    <property type="project" value="TreeGrafter"/>
</dbReference>
<dbReference type="InterPro" id="IPR036056">
    <property type="entry name" value="Fibrinogen-like_C"/>
</dbReference>
<organism evidence="3 4">
    <name type="scientific">Stomoxys calcitrans</name>
    <name type="common">Stable fly</name>
    <name type="synonym">Conops calcitrans</name>
    <dbReference type="NCBI Taxonomy" id="35570"/>
    <lineage>
        <taxon>Eukaryota</taxon>
        <taxon>Metazoa</taxon>
        <taxon>Ecdysozoa</taxon>
        <taxon>Arthropoda</taxon>
        <taxon>Hexapoda</taxon>
        <taxon>Insecta</taxon>
        <taxon>Pterygota</taxon>
        <taxon>Neoptera</taxon>
        <taxon>Endopterygota</taxon>
        <taxon>Diptera</taxon>
        <taxon>Brachycera</taxon>
        <taxon>Muscomorpha</taxon>
        <taxon>Muscoidea</taxon>
        <taxon>Muscidae</taxon>
        <taxon>Stomoxys</taxon>
    </lineage>
</organism>
<keyword evidence="4" id="KW-1185">Reference proteome</keyword>
<dbReference type="VEuPathDB" id="VectorBase:SCAU010456"/>
<feature type="domain" description="Fibrinogen C-terminal" evidence="2">
    <location>
        <begin position="72"/>
        <end position="246"/>
    </location>
</feature>
<name>A0A1I8PRP3_STOCA</name>
<proteinExistence type="predicted"/>
<dbReference type="EnsemblMetazoa" id="SCAU010456-RA">
    <property type="protein sequence ID" value="SCAU010456-PA"/>
    <property type="gene ID" value="SCAU010456"/>
</dbReference>
<dbReference type="Pfam" id="PF00147">
    <property type="entry name" value="Fibrinogen_C"/>
    <property type="match status" value="1"/>
</dbReference>
<evidence type="ECO:0000256" key="1">
    <source>
        <dbReference type="SAM" id="SignalP"/>
    </source>
</evidence>
<dbReference type="PANTHER" id="PTHR19143">
    <property type="entry name" value="FIBRINOGEN/TENASCIN/ANGIOPOEITIN"/>
    <property type="match status" value="1"/>
</dbReference>
<dbReference type="InterPro" id="IPR050373">
    <property type="entry name" value="Fibrinogen_C-term_domain"/>
</dbReference>